<dbReference type="InterPro" id="IPR028082">
    <property type="entry name" value="Peripla_BP_I"/>
</dbReference>
<sequence>MSTQQGLLFLAAALLLGAGRTVDAALQRPSTIKFGMTYNMVDQLFVFDGTQMYAGAQAALKEINEAGVIDGITLEMDHVPPGPLLSAVVTPTMVNFTNDPQYFGSIFTDWSTSASLAAVIRSTQHNNGTYPMIAARQLTDTGFQNDSRFDMSLRQPVSTEFLMMLHHSINSDTARCTSFAILSRVSIPTGALLPTLASLGFSSVSINLGLNALASFNTSEVLDAWFAGSNNTGYYTPPCGLFFTLPSDAHTILEAMYTDSRFDMTRMAFYAAGVTSAGQWNSTLFGTAPYTRLHFITNFPYPNSTINPLAIHFRASLANYLATVNMTAVPTAMKQIPFLATPNFPALEGYLAVRWVANILAAMPSINRTLFMDAVYDRKMFWVDDVTIGPMTDRCLIDSMTDLSCFCNAGLSVLRVIQVSNLTGYPVPTEGDSSLTSLTNPLDQCYLTPDRLRIPISFELWYPLGADAAGQQALANLNRVMAVLSTDHNNALTTPRAMLSATLMNNFVPFQPNESLSTYEQRVYVQHRPVIAIGAPWTNLTTPIINVISSPYTQFQDTPLTTPTQYSRNTWVLKPSLADLIHGIVLYLHDTFSVVVGERRGRTPTLLVAADSADALSLVVRSVNTVQWLVSGDDAGTLLNLSNYNVVLAQIDAAMSVGNDVVLFVSTLTSVRQHNAVNAAAELSQRYEGTLVAQNIWDHFILAIPTDQNNVYKAKFSMTNTSAAPHFPILFGSYLYPFSEPTNAMREKLANLINTTSSASLEVSASHAGMLMFQLFSHAVEGVTTAIPTATDLLNYLYEQSFLTANGVVIGPIYDANCSADVIAANSVNRKCQCFKIIRTVNVYDFRDWAMNTATHNPQFQWTMSTCGVAYSPLIVPTTLNVGMIAGIAAPLGTAAFGLAIYFACFFGRRSNRSAPKESAEPFAMVFTDIQSSTSLWARAPEAMGDALEQHHALLRRLVDRHDGYEVKTIGDSFMVAFKRARDAAEFGLAIQTVLFGAAWNPEIDDVYVALAQEAH</sequence>
<feature type="non-terminal residue" evidence="4">
    <location>
        <position position="1016"/>
    </location>
</feature>
<dbReference type="PANTHER" id="PTHR43081:SF1">
    <property type="entry name" value="ADENYLATE CYCLASE, TERMINAL-DIFFERENTIATION SPECIFIC"/>
    <property type="match status" value="1"/>
</dbReference>
<protein>
    <submittedName>
        <fullName evidence="4">Receptor-type adenylate cyclase, putative</fullName>
    </submittedName>
</protein>
<keyword evidence="4" id="KW-0675">Receptor</keyword>
<dbReference type="SUPFAM" id="SSF53822">
    <property type="entry name" value="Periplasmic binding protein-like I"/>
    <property type="match status" value="1"/>
</dbReference>
<feature type="signal peptide" evidence="2">
    <location>
        <begin position="1"/>
        <end position="24"/>
    </location>
</feature>
<keyword evidence="2" id="KW-0732">Signal</keyword>
<evidence type="ECO:0000259" key="3">
    <source>
        <dbReference type="PROSITE" id="PS50125"/>
    </source>
</evidence>
<feature type="chain" id="PRO_5006622159" evidence="2">
    <location>
        <begin position="25"/>
        <end position="1016"/>
    </location>
</feature>
<dbReference type="GO" id="GO:0009190">
    <property type="term" value="P:cyclic nucleotide biosynthetic process"/>
    <property type="evidence" value="ECO:0007669"/>
    <property type="project" value="InterPro"/>
</dbReference>
<dbReference type="PANTHER" id="PTHR43081">
    <property type="entry name" value="ADENYLATE CYCLASE, TERMINAL-DIFFERENTIATION SPECIFIC-RELATED"/>
    <property type="match status" value="1"/>
</dbReference>
<dbReference type="Gene3D" id="3.30.70.1230">
    <property type="entry name" value="Nucleotide cyclase"/>
    <property type="match status" value="1"/>
</dbReference>
<evidence type="ECO:0000256" key="2">
    <source>
        <dbReference type="SAM" id="SignalP"/>
    </source>
</evidence>
<organism evidence="4 5">
    <name type="scientific">Bodo saltans</name>
    <name type="common">Flagellated protozoan</name>
    <dbReference type="NCBI Taxonomy" id="75058"/>
    <lineage>
        <taxon>Eukaryota</taxon>
        <taxon>Discoba</taxon>
        <taxon>Euglenozoa</taxon>
        <taxon>Kinetoplastea</taxon>
        <taxon>Metakinetoplastina</taxon>
        <taxon>Eubodonida</taxon>
        <taxon>Bodonidae</taxon>
        <taxon>Bodo</taxon>
    </lineage>
</organism>
<feature type="domain" description="Guanylate cyclase" evidence="3">
    <location>
        <begin position="924"/>
        <end position="977"/>
    </location>
</feature>
<name>A0A0S4JBQ5_BODSA</name>
<proteinExistence type="predicted"/>
<dbReference type="Pfam" id="PF00211">
    <property type="entry name" value="Guanylate_cyc"/>
    <property type="match status" value="1"/>
</dbReference>
<dbReference type="SUPFAM" id="SSF55073">
    <property type="entry name" value="Nucleotide cyclase"/>
    <property type="match status" value="1"/>
</dbReference>
<reference evidence="5" key="1">
    <citation type="submission" date="2015-09" db="EMBL/GenBank/DDBJ databases">
        <authorList>
            <consortium name="Pathogen Informatics"/>
        </authorList>
    </citation>
    <scope>NUCLEOTIDE SEQUENCE [LARGE SCALE GENOMIC DNA]</scope>
    <source>
        <strain evidence="5">Lake Konstanz</strain>
    </source>
</reference>
<dbReference type="AlphaFoldDB" id="A0A0S4JBQ5"/>
<accession>A0A0S4JBQ5</accession>
<keyword evidence="1" id="KW-0812">Transmembrane</keyword>
<keyword evidence="1" id="KW-1133">Transmembrane helix</keyword>
<dbReference type="EMBL" id="CYKH01001686">
    <property type="protein sequence ID" value="CUG88938.1"/>
    <property type="molecule type" value="Genomic_DNA"/>
</dbReference>
<dbReference type="InterPro" id="IPR029787">
    <property type="entry name" value="Nucleotide_cyclase"/>
</dbReference>
<dbReference type="GO" id="GO:0035556">
    <property type="term" value="P:intracellular signal transduction"/>
    <property type="evidence" value="ECO:0007669"/>
    <property type="project" value="InterPro"/>
</dbReference>
<dbReference type="InterPro" id="IPR050697">
    <property type="entry name" value="Adenylyl/Guanylyl_Cyclase_3/4"/>
</dbReference>
<dbReference type="VEuPathDB" id="TriTrypDB:BSAL_18330"/>
<dbReference type="Proteomes" id="UP000051952">
    <property type="component" value="Unassembled WGS sequence"/>
</dbReference>
<evidence type="ECO:0000313" key="4">
    <source>
        <dbReference type="EMBL" id="CUG88938.1"/>
    </source>
</evidence>
<gene>
    <name evidence="4" type="ORF">BSAL_18330</name>
</gene>
<evidence type="ECO:0000256" key="1">
    <source>
        <dbReference type="SAM" id="Phobius"/>
    </source>
</evidence>
<dbReference type="PROSITE" id="PS50125">
    <property type="entry name" value="GUANYLATE_CYCLASE_2"/>
    <property type="match status" value="1"/>
</dbReference>
<feature type="transmembrane region" description="Helical" evidence="1">
    <location>
        <begin position="882"/>
        <end position="907"/>
    </location>
</feature>
<dbReference type="InterPro" id="IPR001054">
    <property type="entry name" value="A/G_cyclase"/>
</dbReference>
<keyword evidence="5" id="KW-1185">Reference proteome</keyword>
<keyword evidence="1" id="KW-0472">Membrane</keyword>
<evidence type="ECO:0000313" key="5">
    <source>
        <dbReference type="Proteomes" id="UP000051952"/>
    </source>
</evidence>
<dbReference type="CDD" id="cd07302">
    <property type="entry name" value="CHD"/>
    <property type="match status" value="1"/>
</dbReference>